<proteinExistence type="predicted"/>
<reference evidence="1 2" key="1">
    <citation type="submission" date="2018-08" db="EMBL/GenBank/DDBJ databases">
        <title>Salinimonas sediminis sp. nov., a piezophilic bacterium isolated from a deep-sea sediment sample from the New Britain Trench.</title>
        <authorList>
            <person name="Cao J."/>
        </authorList>
    </citation>
    <scope>NUCLEOTIDE SEQUENCE [LARGE SCALE GENOMIC DNA]</scope>
    <source>
        <strain evidence="1 2">N102</strain>
    </source>
</reference>
<protein>
    <submittedName>
        <fullName evidence="1">Fis family transcriptional regulator</fullName>
    </submittedName>
</protein>
<dbReference type="Proteomes" id="UP000262073">
    <property type="component" value="Chromosome"/>
</dbReference>
<organism evidence="1 2">
    <name type="scientific">Salinimonas sediminis</name>
    <dbReference type="NCBI Taxonomy" id="2303538"/>
    <lineage>
        <taxon>Bacteria</taxon>
        <taxon>Pseudomonadati</taxon>
        <taxon>Pseudomonadota</taxon>
        <taxon>Gammaproteobacteria</taxon>
        <taxon>Alteromonadales</taxon>
        <taxon>Alteromonadaceae</taxon>
        <taxon>Alteromonas/Salinimonas group</taxon>
        <taxon>Salinimonas</taxon>
    </lineage>
</organism>
<sequence>MKSTIKKRDDNIVKVLTTACETAKQWDIGFEWLTHTVRYNHFPGSLVITCVFNIELEVQQAIENGFDKKLRQLIQGHLLKAGIRVKDIRRHVRLDSEESCQRQHQGDWQARLAQHSG</sequence>
<dbReference type="AlphaFoldDB" id="A0A346NHR5"/>
<dbReference type="OrthoDB" id="6996126at2"/>
<accession>A0A346NHR5</accession>
<name>A0A346NHR5_9ALTE</name>
<dbReference type="RefSeq" id="WP_108565810.1">
    <property type="nucleotide sequence ID" value="NZ_CP031769.1"/>
</dbReference>
<gene>
    <name evidence="1" type="ORF">D0Y50_01020</name>
</gene>
<dbReference type="KEGG" id="salm:D0Y50_01020"/>
<dbReference type="EMBL" id="CP031769">
    <property type="protein sequence ID" value="AXR05072.1"/>
    <property type="molecule type" value="Genomic_DNA"/>
</dbReference>
<evidence type="ECO:0000313" key="1">
    <source>
        <dbReference type="EMBL" id="AXR05072.1"/>
    </source>
</evidence>
<evidence type="ECO:0000313" key="2">
    <source>
        <dbReference type="Proteomes" id="UP000262073"/>
    </source>
</evidence>
<keyword evidence="2" id="KW-1185">Reference proteome</keyword>